<dbReference type="PANTHER" id="PTHR32468">
    <property type="entry name" value="CATION/H + ANTIPORTER"/>
    <property type="match status" value="1"/>
</dbReference>
<dbReference type="OrthoDB" id="1938353at2759"/>
<dbReference type="InterPro" id="IPR057290">
    <property type="entry name" value="CHX17_C"/>
</dbReference>
<accession>A0A1R3FV20</accession>
<keyword evidence="2" id="KW-0813">Transport</keyword>
<gene>
    <name evidence="9" type="ORF">CCACVL1_30852</name>
</gene>
<proteinExistence type="predicted"/>
<evidence type="ECO:0000313" key="10">
    <source>
        <dbReference type="Proteomes" id="UP000188268"/>
    </source>
</evidence>
<protein>
    <submittedName>
        <fullName evidence="9">Cation/H(+) antiporter 4-like protein</fullName>
    </submittedName>
</protein>
<organism evidence="9 10">
    <name type="scientific">Corchorus capsularis</name>
    <name type="common">Jute</name>
    <dbReference type="NCBI Taxonomy" id="210143"/>
    <lineage>
        <taxon>Eukaryota</taxon>
        <taxon>Viridiplantae</taxon>
        <taxon>Streptophyta</taxon>
        <taxon>Embryophyta</taxon>
        <taxon>Tracheophyta</taxon>
        <taxon>Spermatophyta</taxon>
        <taxon>Magnoliopsida</taxon>
        <taxon>eudicotyledons</taxon>
        <taxon>Gunneridae</taxon>
        <taxon>Pentapetalae</taxon>
        <taxon>rosids</taxon>
        <taxon>malvids</taxon>
        <taxon>Malvales</taxon>
        <taxon>Malvaceae</taxon>
        <taxon>Grewioideae</taxon>
        <taxon>Apeibeae</taxon>
        <taxon>Corchorus</taxon>
    </lineage>
</organism>
<dbReference type="GO" id="GO:0006813">
    <property type="term" value="P:potassium ion transport"/>
    <property type="evidence" value="ECO:0007669"/>
    <property type="project" value="UniProtKB-KW"/>
</dbReference>
<feature type="domain" description="Cation/H(+) antiporter central" evidence="7">
    <location>
        <begin position="166"/>
        <end position="287"/>
    </location>
</feature>
<dbReference type="GO" id="GO:0098662">
    <property type="term" value="P:inorganic cation transmembrane transport"/>
    <property type="evidence" value="ECO:0007669"/>
    <property type="project" value="TreeGrafter"/>
</dbReference>
<keyword evidence="6" id="KW-0812">Transmembrane</keyword>
<sequence>MLSLLVTTVSMRVDPMMLFADPAGVKFGATVGVVTFLTKFIGTFITSYHSKMPLKDSLAFALIMTSKGIVELPVFATLKDIKIIGKSSFRVLIIGILLNSTLVPILVKFLYDPISRKYAGYQKRNIMHLEPDSELRILACVHKPENVDALIGFLNATCPTEESPNVVYVLHLIELIGRVAPVFIIHRKEMIVGSAYENFIMAFNQYEQNNDGLVTMNAFTAISPPNMMHEDICTMALDQQTSLILLPFHRKWSTDGSIVTQNNAIRKLNCSVLETAPCSIGILIDRDNASTRMLTKSQSRSSGYNICTIFVGGKNDREALTLAKRMSKDTRLSLTVTRFLSGEEGDEDNFMLDWEGMLDDQVLKDVKHNQTGEYGEIMYMEEIVRDGPEAAEIVISIAHEYDLVIVGRNYGVESVQTQGLSEWTEFPELGVIGDLLASTDLRSRASVLVVQ</sequence>
<comment type="subcellular location">
    <subcellularLocation>
        <location evidence="1">Membrane</location>
        <topology evidence="1">Multi-pass membrane protein</topology>
    </subcellularLocation>
</comment>
<dbReference type="GO" id="GO:0006885">
    <property type="term" value="P:regulation of pH"/>
    <property type="evidence" value="ECO:0007669"/>
    <property type="project" value="TreeGrafter"/>
</dbReference>
<dbReference type="Pfam" id="PF23256">
    <property type="entry name" value="CHX17_2nd"/>
    <property type="match status" value="1"/>
</dbReference>
<keyword evidence="10" id="KW-1185">Reference proteome</keyword>
<keyword evidence="6" id="KW-0472">Membrane</keyword>
<evidence type="ECO:0000256" key="6">
    <source>
        <dbReference type="SAM" id="Phobius"/>
    </source>
</evidence>
<dbReference type="InterPro" id="IPR038770">
    <property type="entry name" value="Na+/solute_symporter_sf"/>
</dbReference>
<evidence type="ECO:0000256" key="2">
    <source>
        <dbReference type="ARBA" id="ARBA00022448"/>
    </source>
</evidence>
<evidence type="ECO:0000256" key="1">
    <source>
        <dbReference type="ARBA" id="ARBA00004141"/>
    </source>
</evidence>
<evidence type="ECO:0000256" key="3">
    <source>
        <dbReference type="ARBA" id="ARBA00022538"/>
    </source>
</evidence>
<keyword evidence="4" id="KW-0630">Potassium</keyword>
<dbReference type="InterPro" id="IPR050794">
    <property type="entry name" value="CPA2_transporter"/>
</dbReference>
<dbReference type="GO" id="GO:0016020">
    <property type="term" value="C:membrane"/>
    <property type="evidence" value="ECO:0007669"/>
    <property type="project" value="UniProtKB-SubCell"/>
</dbReference>
<keyword evidence="3" id="KW-0633">Potassium transport</keyword>
<evidence type="ECO:0000256" key="5">
    <source>
        <dbReference type="ARBA" id="ARBA00023065"/>
    </source>
</evidence>
<keyword evidence="6" id="KW-1133">Transmembrane helix</keyword>
<dbReference type="Gramene" id="OMO49684">
    <property type="protein sequence ID" value="OMO49684"/>
    <property type="gene ID" value="CCACVL1_30852"/>
</dbReference>
<dbReference type="Pfam" id="PF23259">
    <property type="entry name" value="CHX17_C"/>
    <property type="match status" value="1"/>
</dbReference>
<evidence type="ECO:0000259" key="7">
    <source>
        <dbReference type="Pfam" id="PF23256"/>
    </source>
</evidence>
<dbReference type="PANTHER" id="PTHR32468:SF17">
    <property type="entry name" value="CATION_H(+) ANTIPORTER 4"/>
    <property type="match status" value="1"/>
</dbReference>
<dbReference type="EMBL" id="AWWV01016416">
    <property type="protein sequence ID" value="OMO49684.1"/>
    <property type="molecule type" value="Genomic_DNA"/>
</dbReference>
<reference evidence="9 10" key="1">
    <citation type="submission" date="2013-09" db="EMBL/GenBank/DDBJ databases">
        <title>Corchorus capsularis genome sequencing.</title>
        <authorList>
            <person name="Alam M."/>
            <person name="Haque M.S."/>
            <person name="Islam M.S."/>
            <person name="Emdad E.M."/>
            <person name="Islam M.M."/>
            <person name="Ahmed B."/>
            <person name="Halim A."/>
            <person name="Hossen Q.M.M."/>
            <person name="Hossain M.Z."/>
            <person name="Ahmed R."/>
            <person name="Khan M.M."/>
            <person name="Islam R."/>
            <person name="Rashid M.M."/>
            <person name="Khan S.A."/>
            <person name="Rahman M.S."/>
            <person name="Alam M."/>
        </authorList>
    </citation>
    <scope>NUCLEOTIDE SEQUENCE [LARGE SCALE GENOMIC DNA]</scope>
    <source>
        <strain evidence="10">cv. CVL-1</strain>
        <tissue evidence="9">Whole seedling</tissue>
    </source>
</reference>
<evidence type="ECO:0000313" key="9">
    <source>
        <dbReference type="EMBL" id="OMO49684.1"/>
    </source>
</evidence>
<dbReference type="OMA" id="EWMEFPE"/>
<dbReference type="AlphaFoldDB" id="A0A1R3FV20"/>
<feature type="domain" description="Cation/H(+) antiporter C-terminal" evidence="8">
    <location>
        <begin position="306"/>
        <end position="451"/>
    </location>
</feature>
<dbReference type="InterPro" id="IPR057291">
    <property type="entry name" value="CHX17_2nd"/>
</dbReference>
<dbReference type="GO" id="GO:0012505">
    <property type="term" value="C:endomembrane system"/>
    <property type="evidence" value="ECO:0007669"/>
    <property type="project" value="TreeGrafter"/>
</dbReference>
<dbReference type="Gene3D" id="1.20.1530.20">
    <property type="match status" value="1"/>
</dbReference>
<feature type="transmembrane region" description="Helical" evidence="6">
    <location>
        <begin position="88"/>
        <end position="111"/>
    </location>
</feature>
<evidence type="ECO:0000259" key="8">
    <source>
        <dbReference type="Pfam" id="PF23259"/>
    </source>
</evidence>
<feature type="transmembrane region" description="Helical" evidence="6">
    <location>
        <begin position="27"/>
        <end position="46"/>
    </location>
</feature>
<comment type="caution">
    <text evidence="9">The sequence shown here is derived from an EMBL/GenBank/DDBJ whole genome shotgun (WGS) entry which is preliminary data.</text>
</comment>
<dbReference type="Proteomes" id="UP000188268">
    <property type="component" value="Unassembled WGS sequence"/>
</dbReference>
<keyword evidence="5" id="KW-0406">Ion transport</keyword>
<evidence type="ECO:0000256" key="4">
    <source>
        <dbReference type="ARBA" id="ARBA00022958"/>
    </source>
</evidence>
<name>A0A1R3FV20_COCAP</name>